<dbReference type="EMBL" id="CP000561">
    <property type="protein sequence ID" value="ABO09585.1"/>
    <property type="molecule type" value="Genomic_DNA"/>
</dbReference>
<dbReference type="HOGENOM" id="CLU_2662502_0_0_2"/>
<gene>
    <name evidence="1" type="ordered locus">Pcal_2170</name>
</gene>
<reference evidence="1" key="1">
    <citation type="submission" date="2007-02" db="EMBL/GenBank/DDBJ databases">
        <title>Complete sequence of Pyrobaculum calidifontis JCM 11548.</title>
        <authorList>
            <consortium name="US DOE Joint Genome Institute"/>
            <person name="Copeland A."/>
            <person name="Lucas S."/>
            <person name="Lapidus A."/>
            <person name="Barry K."/>
            <person name="Glavina del Rio T."/>
            <person name="Dalin E."/>
            <person name="Tice H."/>
            <person name="Pitluck S."/>
            <person name="Chain P."/>
            <person name="Malfatti S."/>
            <person name="Shin M."/>
            <person name="Vergez L."/>
            <person name="Schmutz J."/>
            <person name="Larimer F."/>
            <person name="Land M."/>
            <person name="Hauser L."/>
            <person name="Kyrpides N."/>
            <person name="Mikhailova N."/>
            <person name="Cozen A.E."/>
            <person name="Fitz-Gibbon S.T."/>
            <person name="House C.H."/>
            <person name="Saltikov C."/>
            <person name="Lowe T.M."/>
            <person name="Richardson P."/>
        </authorList>
    </citation>
    <scope>NUCLEOTIDE SEQUENCE [LARGE SCALE GENOMIC DNA]</scope>
    <source>
        <strain evidence="1">JCM 11548</strain>
    </source>
</reference>
<organism evidence="1 2">
    <name type="scientific">Pyrobaculum calidifontis (strain DSM 21063 / JCM 11548 / VA1)</name>
    <dbReference type="NCBI Taxonomy" id="410359"/>
    <lineage>
        <taxon>Archaea</taxon>
        <taxon>Thermoproteota</taxon>
        <taxon>Thermoprotei</taxon>
        <taxon>Thermoproteales</taxon>
        <taxon>Thermoproteaceae</taxon>
        <taxon>Pyrobaculum</taxon>
    </lineage>
</organism>
<protein>
    <submittedName>
        <fullName evidence="1">Uncharacterized protein</fullName>
    </submittedName>
</protein>
<dbReference type="KEGG" id="pcl:Pcal_2170"/>
<name>A3MY68_PYRCJ</name>
<dbReference type="AlphaFoldDB" id="A3MY68"/>
<sequence length="75" mass="8673">MPVCSVCGKEVNFKNIAYIYEDILVCKDCFPMYYVKNLCKVVEKRLRGENPLACHFCAFKRQCNEVISKTLKSLS</sequence>
<keyword evidence="2" id="KW-1185">Reference proteome</keyword>
<dbReference type="eggNOG" id="arCOG05453">
    <property type="taxonomic scope" value="Archaea"/>
</dbReference>
<evidence type="ECO:0000313" key="1">
    <source>
        <dbReference type="EMBL" id="ABO09585.1"/>
    </source>
</evidence>
<dbReference type="Proteomes" id="UP000001431">
    <property type="component" value="Chromosome"/>
</dbReference>
<proteinExistence type="predicted"/>
<accession>A3MY68</accession>
<evidence type="ECO:0000313" key="2">
    <source>
        <dbReference type="Proteomes" id="UP000001431"/>
    </source>
</evidence>